<name>A0A6M4J0M1_9BACT</name>
<dbReference type="InterPro" id="IPR004843">
    <property type="entry name" value="Calcineurin-like_PHP"/>
</dbReference>
<dbReference type="InterPro" id="IPR006179">
    <property type="entry name" value="5_nucleotidase/apyrase"/>
</dbReference>
<dbReference type="GO" id="GO:0009166">
    <property type="term" value="P:nucleotide catabolic process"/>
    <property type="evidence" value="ECO:0007669"/>
    <property type="project" value="InterPro"/>
</dbReference>
<sequence>MRMLLVNDVYVIDTLRDGRGGLARVAGLRDSIERANGDRVLFVLAGDVLSPSVLGKWYGGAQMVDGFNAARLDLATLGNHEFDGSRSTLVARLHESQFRWLSANCGEANGAPFPGVRGWDTLRLGGVKVGILGTTVVRDYAPYVSCRNPDSATTASVDTLLQQGSELVVALTHRFMLEDEATLENEPRITAILGGHDHNGRRAERDGRLLVKAVSNSRTAILVTFTRDGATPWRVSDQRFDIGPGMRDDPATAAAVQRWRDTLTRRIGPDRVLGFAPEPINAIDSISKRESPFGNMIADAMRVGTKADVALINSGALRFDDIMPAGAITRHMIEGVFLFADETRVVTFPLSGSRLRDLLEVSVGRGGLSNGPYLQLSGVRFRFDATLPSGGRVVGALTRDDGRSIGATDTLQVSIVTYPACRSGDGYHIPEAAEACRALEAAPTSRPRAADLVLQHLERMNGRIIPPPIGRVTRLDRR</sequence>
<dbReference type="PANTHER" id="PTHR11575">
    <property type="entry name" value="5'-NUCLEOTIDASE-RELATED"/>
    <property type="match status" value="1"/>
</dbReference>
<dbReference type="InterPro" id="IPR008334">
    <property type="entry name" value="5'-Nucleotdase_C"/>
</dbReference>
<evidence type="ECO:0000313" key="4">
    <source>
        <dbReference type="EMBL" id="QJR38041.1"/>
    </source>
</evidence>
<keyword evidence="1" id="KW-0732">Signal</keyword>
<feature type="domain" description="5'-Nucleotidase C-terminal" evidence="3">
    <location>
        <begin position="282"/>
        <end position="427"/>
    </location>
</feature>
<dbReference type="GO" id="GO:0030288">
    <property type="term" value="C:outer membrane-bounded periplasmic space"/>
    <property type="evidence" value="ECO:0007669"/>
    <property type="project" value="TreeGrafter"/>
</dbReference>
<dbReference type="GO" id="GO:0008768">
    <property type="term" value="F:UDP-sugar diphosphatase activity"/>
    <property type="evidence" value="ECO:0007669"/>
    <property type="project" value="TreeGrafter"/>
</dbReference>
<protein>
    <recommendedName>
        <fullName evidence="6">Bifunctional metallophosphatase/5'-nucleotidase</fullName>
    </recommendedName>
</protein>
<dbReference type="Proteomes" id="UP000500938">
    <property type="component" value="Chromosome"/>
</dbReference>
<organism evidence="4 5">
    <name type="scientific">Gemmatimonas groenlandica</name>
    <dbReference type="NCBI Taxonomy" id="2732249"/>
    <lineage>
        <taxon>Bacteria</taxon>
        <taxon>Pseudomonadati</taxon>
        <taxon>Gemmatimonadota</taxon>
        <taxon>Gemmatimonadia</taxon>
        <taxon>Gemmatimonadales</taxon>
        <taxon>Gemmatimonadaceae</taxon>
        <taxon>Gemmatimonas</taxon>
    </lineage>
</organism>
<dbReference type="PANTHER" id="PTHR11575:SF24">
    <property type="entry name" value="5'-NUCLEOTIDASE"/>
    <property type="match status" value="1"/>
</dbReference>
<dbReference type="KEGG" id="ggr:HKW67_22170"/>
<dbReference type="InterPro" id="IPR036907">
    <property type="entry name" value="5'-Nucleotdase_C_sf"/>
</dbReference>
<dbReference type="SUPFAM" id="SSF56300">
    <property type="entry name" value="Metallo-dependent phosphatases"/>
    <property type="match status" value="1"/>
</dbReference>
<dbReference type="GO" id="GO:0008253">
    <property type="term" value="F:5'-nucleotidase activity"/>
    <property type="evidence" value="ECO:0007669"/>
    <property type="project" value="TreeGrafter"/>
</dbReference>
<accession>A0A6M4J0M1</accession>
<gene>
    <name evidence="4" type="ORF">HKW67_22170</name>
</gene>
<evidence type="ECO:0008006" key="6">
    <source>
        <dbReference type="Google" id="ProtNLM"/>
    </source>
</evidence>
<dbReference type="Pfam" id="PF02872">
    <property type="entry name" value="5_nucleotid_C"/>
    <property type="match status" value="1"/>
</dbReference>
<dbReference type="Pfam" id="PF00149">
    <property type="entry name" value="Metallophos"/>
    <property type="match status" value="1"/>
</dbReference>
<dbReference type="InterPro" id="IPR029052">
    <property type="entry name" value="Metallo-depent_PP-like"/>
</dbReference>
<evidence type="ECO:0000256" key="1">
    <source>
        <dbReference type="ARBA" id="ARBA00022729"/>
    </source>
</evidence>
<dbReference type="Gene3D" id="3.60.21.10">
    <property type="match status" value="1"/>
</dbReference>
<keyword evidence="5" id="KW-1185">Reference proteome</keyword>
<evidence type="ECO:0000313" key="5">
    <source>
        <dbReference type="Proteomes" id="UP000500938"/>
    </source>
</evidence>
<dbReference type="Gene3D" id="3.90.780.10">
    <property type="entry name" value="5'-Nucleotidase, C-terminal domain"/>
    <property type="match status" value="1"/>
</dbReference>
<evidence type="ECO:0000259" key="2">
    <source>
        <dbReference type="Pfam" id="PF00149"/>
    </source>
</evidence>
<dbReference type="EMBL" id="CP053085">
    <property type="protein sequence ID" value="QJR38041.1"/>
    <property type="molecule type" value="Genomic_DNA"/>
</dbReference>
<dbReference type="SUPFAM" id="SSF55816">
    <property type="entry name" value="5'-nucleotidase (syn. UDP-sugar hydrolase), C-terminal domain"/>
    <property type="match status" value="1"/>
</dbReference>
<dbReference type="AlphaFoldDB" id="A0A6M4J0M1"/>
<feature type="domain" description="Calcineurin-like phosphoesterase" evidence="2">
    <location>
        <begin position="1"/>
        <end position="199"/>
    </location>
</feature>
<reference evidence="4 5" key="1">
    <citation type="submission" date="2020-05" db="EMBL/GenBank/DDBJ databases">
        <title>Complete genome sequence of Gemmatimonas greenlandica TET16.</title>
        <authorList>
            <person name="Zeng Y."/>
        </authorList>
    </citation>
    <scope>NUCLEOTIDE SEQUENCE [LARGE SCALE GENOMIC DNA]</scope>
    <source>
        <strain evidence="4 5">TET16</strain>
    </source>
</reference>
<evidence type="ECO:0000259" key="3">
    <source>
        <dbReference type="Pfam" id="PF02872"/>
    </source>
</evidence>
<proteinExistence type="predicted"/>